<dbReference type="AlphaFoldDB" id="A0A853C4R5"/>
<proteinExistence type="predicted"/>
<reference evidence="2 3" key="1">
    <citation type="submission" date="2020-07" db="EMBL/GenBank/DDBJ databases">
        <title>Sequencing the genomes of 1000 actinobacteria strains.</title>
        <authorList>
            <person name="Klenk H.-P."/>
        </authorList>
    </citation>
    <scope>NUCLEOTIDE SEQUENCE [LARGE SCALE GENOMIC DNA]</scope>
    <source>
        <strain evidence="2 3">DSM 103833</strain>
    </source>
</reference>
<accession>A0A853C4R5</accession>
<name>A0A853C4R5_9ACTN</name>
<comment type="caution">
    <text evidence="2">The sequence shown here is derived from an EMBL/GenBank/DDBJ whole genome shotgun (WGS) entry which is preliminary data.</text>
</comment>
<dbReference type="InterPro" id="IPR024344">
    <property type="entry name" value="MDMPI_metal-binding"/>
</dbReference>
<dbReference type="NCBIfam" id="TIGR03086">
    <property type="entry name" value="TIGR03086 family metal-binding protein"/>
    <property type="match status" value="1"/>
</dbReference>
<dbReference type="InterPro" id="IPR017517">
    <property type="entry name" value="Maleyloyr_isom"/>
</dbReference>
<dbReference type="SUPFAM" id="SSF109854">
    <property type="entry name" value="DinB/YfiT-like putative metalloenzymes"/>
    <property type="match status" value="1"/>
</dbReference>
<feature type="domain" description="Mycothiol-dependent maleylpyruvate isomerase metal-binding" evidence="1">
    <location>
        <begin position="12"/>
        <end position="129"/>
    </location>
</feature>
<organism evidence="2 3">
    <name type="scientific">Nocardioides thalensis</name>
    <dbReference type="NCBI Taxonomy" id="1914755"/>
    <lineage>
        <taxon>Bacteria</taxon>
        <taxon>Bacillati</taxon>
        <taxon>Actinomycetota</taxon>
        <taxon>Actinomycetes</taxon>
        <taxon>Propionibacteriales</taxon>
        <taxon>Nocardioidaceae</taxon>
        <taxon>Nocardioides</taxon>
    </lineage>
</organism>
<dbReference type="GO" id="GO:0046872">
    <property type="term" value="F:metal ion binding"/>
    <property type="evidence" value="ECO:0007669"/>
    <property type="project" value="InterPro"/>
</dbReference>
<dbReference type="NCBIfam" id="TIGR03083">
    <property type="entry name" value="maleylpyruvate isomerase family mycothiol-dependent enzyme"/>
    <property type="match status" value="1"/>
</dbReference>
<evidence type="ECO:0000259" key="1">
    <source>
        <dbReference type="Pfam" id="PF11716"/>
    </source>
</evidence>
<dbReference type="InterPro" id="IPR017520">
    <property type="entry name" value="CHP03086"/>
</dbReference>
<keyword evidence="3" id="KW-1185">Reference proteome</keyword>
<dbReference type="RefSeq" id="WP_179668129.1">
    <property type="nucleotide sequence ID" value="NZ_JACCFP010000001.1"/>
</dbReference>
<gene>
    <name evidence="2" type="ORF">HNR19_002370</name>
</gene>
<dbReference type="InterPro" id="IPR034660">
    <property type="entry name" value="DinB/YfiT-like"/>
</dbReference>
<dbReference type="Proteomes" id="UP000530424">
    <property type="component" value="Unassembled WGS sequence"/>
</dbReference>
<dbReference type="EMBL" id="JACCFP010000001">
    <property type="protein sequence ID" value="NYJ01672.1"/>
    <property type="molecule type" value="Genomic_DNA"/>
</dbReference>
<evidence type="ECO:0000313" key="2">
    <source>
        <dbReference type="EMBL" id="NYJ01672.1"/>
    </source>
</evidence>
<dbReference type="Pfam" id="PF11716">
    <property type="entry name" value="MDMPI_N"/>
    <property type="match status" value="1"/>
</dbReference>
<protein>
    <submittedName>
        <fullName evidence="2">Uncharacterized protein (TIGR03086 family)</fullName>
    </submittedName>
</protein>
<sequence>MTLPTAPADEHRAIAGAFTERVRGVADGGWDAPSPVADWVARDVVRHLVEWFPAFLAGGSDVRIAPGPSVDDDPVGAWTHHADAVQAVLDDPASAGMVFAHPRLPEQPLPDAISRFYTADVFMHTWDLARATGQDDRLDRDKCRELYEGMAAMEDVLRSSGQYGAAVPVPDDADWQTRMIGFIGRDPRWAPPA</sequence>
<evidence type="ECO:0000313" key="3">
    <source>
        <dbReference type="Proteomes" id="UP000530424"/>
    </source>
</evidence>